<gene>
    <name evidence="1" type="ORF">O1611_g605</name>
</gene>
<accession>A0ACC2K0H5</accession>
<comment type="caution">
    <text evidence="1">The sequence shown here is derived from an EMBL/GenBank/DDBJ whole genome shotgun (WGS) entry which is preliminary data.</text>
</comment>
<name>A0ACC2K0H5_9PEZI</name>
<evidence type="ECO:0000313" key="1">
    <source>
        <dbReference type="EMBL" id="KAJ8133018.1"/>
    </source>
</evidence>
<dbReference type="Proteomes" id="UP001153332">
    <property type="component" value="Unassembled WGS sequence"/>
</dbReference>
<evidence type="ECO:0000313" key="2">
    <source>
        <dbReference type="Proteomes" id="UP001153332"/>
    </source>
</evidence>
<organism evidence="1 2">
    <name type="scientific">Lasiodiplodia mahajangana</name>
    <dbReference type="NCBI Taxonomy" id="1108764"/>
    <lineage>
        <taxon>Eukaryota</taxon>
        <taxon>Fungi</taxon>
        <taxon>Dikarya</taxon>
        <taxon>Ascomycota</taxon>
        <taxon>Pezizomycotina</taxon>
        <taxon>Dothideomycetes</taxon>
        <taxon>Dothideomycetes incertae sedis</taxon>
        <taxon>Botryosphaeriales</taxon>
        <taxon>Botryosphaeriaceae</taxon>
        <taxon>Lasiodiplodia</taxon>
    </lineage>
</organism>
<keyword evidence="2" id="KW-1185">Reference proteome</keyword>
<dbReference type="EMBL" id="JAPUUL010000055">
    <property type="protein sequence ID" value="KAJ8133018.1"/>
    <property type="molecule type" value="Genomic_DNA"/>
</dbReference>
<sequence>MKLLATLCYISLAAFGAALPTETVPSGPSNVLSPVQSEHLTPALIEGQKPYVIGTPQPNVTVSLEGEEALLDKRATLVVDIWADINQGGRHEGLITDTQRCYNLGNGWNDQVSSLSVPSGFGCIFYQDSNCNPNDFRRSIYRQRAVAGPPYGSRFFSDYLSIYSLSLLA</sequence>
<reference evidence="1" key="1">
    <citation type="submission" date="2022-12" db="EMBL/GenBank/DDBJ databases">
        <title>Genome Sequence of Lasiodiplodia mahajangana.</title>
        <authorList>
            <person name="Buettner E."/>
        </authorList>
    </citation>
    <scope>NUCLEOTIDE SEQUENCE</scope>
    <source>
        <strain evidence="1">VT137</strain>
    </source>
</reference>
<proteinExistence type="predicted"/>
<protein>
    <submittedName>
        <fullName evidence="1">Uncharacterized protein</fullName>
    </submittedName>
</protein>